<evidence type="ECO:0000313" key="5">
    <source>
        <dbReference type="Proteomes" id="UP001430172"/>
    </source>
</evidence>
<dbReference type="InterPro" id="IPR049449">
    <property type="entry name" value="TesB_ACOT8-like_N"/>
</dbReference>
<evidence type="ECO:0000259" key="3">
    <source>
        <dbReference type="Pfam" id="PF20789"/>
    </source>
</evidence>
<dbReference type="SUPFAM" id="SSF54637">
    <property type="entry name" value="Thioesterase/thiol ester dehydrase-isomerase"/>
    <property type="match status" value="2"/>
</dbReference>
<dbReference type="Proteomes" id="UP001430172">
    <property type="component" value="Unassembled WGS sequence"/>
</dbReference>
<dbReference type="EMBL" id="JAFDVD010000014">
    <property type="protein sequence ID" value="MBM6401362.1"/>
    <property type="molecule type" value="Genomic_DNA"/>
</dbReference>
<feature type="compositionally biased region" description="Pro residues" evidence="1">
    <location>
        <begin position="88"/>
        <end position="98"/>
    </location>
</feature>
<dbReference type="Pfam" id="PF13622">
    <property type="entry name" value="4HBT_3"/>
    <property type="match status" value="1"/>
</dbReference>
<comment type="caution">
    <text evidence="4">The sequence shown here is derived from an EMBL/GenBank/DDBJ whole genome shotgun (WGS) entry which is preliminary data.</text>
</comment>
<feature type="domain" description="Acyl-CoA thioesterase-like C-terminal" evidence="3">
    <location>
        <begin position="96"/>
        <end position="231"/>
    </location>
</feature>
<reference evidence="4" key="1">
    <citation type="submission" date="2021-02" db="EMBL/GenBank/DDBJ databases">
        <title>Phycicoccus sp. MQZ13P-5T, whole genome shotgun sequence.</title>
        <authorList>
            <person name="Tuo L."/>
        </authorList>
    </citation>
    <scope>NUCLEOTIDE SEQUENCE</scope>
    <source>
        <strain evidence="4">MQZ13P-5</strain>
    </source>
</reference>
<proteinExistence type="predicted"/>
<protein>
    <submittedName>
        <fullName evidence="4">Thioesterase family protein</fullName>
    </submittedName>
</protein>
<keyword evidence="5" id="KW-1185">Reference proteome</keyword>
<accession>A0ABS2CNA5</accession>
<feature type="region of interest" description="Disordered" evidence="1">
    <location>
        <begin position="84"/>
        <end position="103"/>
    </location>
</feature>
<name>A0ABS2CNA5_9MICO</name>
<dbReference type="PANTHER" id="PTHR38110:SF1">
    <property type="entry name" value="THIOESTERASE DOMAIN-CONTAINING PROTEIN"/>
    <property type="match status" value="1"/>
</dbReference>
<dbReference type="Pfam" id="PF20789">
    <property type="entry name" value="4HBT_3C"/>
    <property type="match status" value="1"/>
</dbReference>
<dbReference type="InterPro" id="IPR049450">
    <property type="entry name" value="ACOT8-like_C"/>
</dbReference>
<evidence type="ECO:0000313" key="4">
    <source>
        <dbReference type="EMBL" id="MBM6401362.1"/>
    </source>
</evidence>
<organism evidence="4 5">
    <name type="scientific">Phycicoccus sonneratiae</name>
    <dbReference type="NCBI Taxonomy" id="2807628"/>
    <lineage>
        <taxon>Bacteria</taxon>
        <taxon>Bacillati</taxon>
        <taxon>Actinomycetota</taxon>
        <taxon>Actinomycetes</taxon>
        <taxon>Micrococcales</taxon>
        <taxon>Intrasporangiaceae</taxon>
        <taxon>Phycicoccus</taxon>
    </lineage>
</organism>
<evidence type="ECO:0000256" key="1">
    <source>
        <dbReference type="SAM" id="MobiDB-lite"/>
    </source>
</evidence>
<feature type="domain" description="Acyl-CoA thioesterase-like N-terminal HotDog" evidence="2">
    <location>
        <begin position="1"/>
        <end position="73"/>
    </location>
</feature>
<dbReference type="Gene3D" id="2.40.160.210">
    <property type="entry name" value="Acyl-CoA thioesterase, double hotdog domain"/>
    <property type="match status" value="1"/>
</dbReference>
<dbReference type="InterPro" id="IPR042171">
    <property type="entry name" value="Acyl-CoA_hotdog"/>
</dbReference>
<dbReference type="InterPro" id="IPR029069">
    <property type="entry name" value="HotDog_dom_sf"/>
</dbReference>
<sequence>MALGARALSEAAGAAGHPDVLTWSTVFLSAAQAGPVSVHAELLREGRSVSTGQVRLVQEGPDGPVERARLTAVLGDAPVALEPAHRAPGPPSMPPPEECVPARRDGSPLASAIALLDRLDIRVDPATAGFAMGRPTGRGVLRAWVRMADGREPDVAMLPFAVDCLMPVAFDLGVAGWAPTLELSGQVLGRPASGWLRVAMHADVVAGSFYVEDADVWDSTGRLVARSRQLAGIRVPAEGLVAPVDGPADRPADRPAG</sequence>
<gene>
    <name evidence="4" type="ORF">JQN70_13265</name>
</gene>
<dbReference type="InterPro" id="IPR052389">
    <property type="entry name" value="Sec_Metab_Biosynth-Assoc"/>
</dbReference>
<evidence type="ECO:0000259" key="2">
    <source>
        <dbReference type="Pfam" id="PF13622"/>
    </source>
</evidence>
<dbReference type="PANTHER" id="PTHR38110">
    <property type="entry name" value="CHROMOSOME 23, WHOLE GENOME SHOTGUN SEQUENCE"/>
    <property type="match status" value="1"/>
</dbReference>